<organism evidence="1 2">
    <name type="scientific">Ceratitis capitata</name>
    <name type="common">Mediterranean fruit fly</name>
    <name type="synonym">Tephritis capitata</name>
    <dbReference type="NCBI Taxonomy" id="7213"/>
    <lineage>
        <taxon>Eukaryota</taxon>
        <taxon>Metazoa</taxon>
        <taxon>Ecdysozoa</taxon>
        <taxon>Arthropoda</taxon>
        <taxon>Hexapoda</taxon>
        <taxon>Insecta</taxon>
        <taxon>Pterygota</taxon>
        <taxon>Neoptera</taxon>
        <taxon>Endopterygota</taxon>
        <taxon>Diptera</taxon>
        <taxon>Brachycera</taxon>
        <taxon>Muscomorpha</taxon>
        <taxon>Tephritoidea</taxon>
        <taxon>Tephritidae</taxon>
        <taxon>Ceratitis</taxon>
        <taxon>Ceratitis</taxon>
    </lineage>
</organism>
<dbReference type="EMBL" id="CAJHJT010000001">
    <property type="protein sequence ID" value="CAD6992673.1"/>
    <property type="molecule type" value="Genomic_DNA"/>
</dbReference>
<keyword evidence="2" id="KW-1185">Reference proteome</keyword>
<evidence type="ECO:0000313" key="2">
    <source>
        <dbReference type="Proteomes" id="UP000606786"/>
    </source>
</evidence>
<dbReference type="Proteomes" id="UP000606786">
    <property type="component" value="Unassembled WGS sequence"/>
</dbReference>
<comment type="caution">
    <text evidence="1">The sequence shown here is derived from an EMBL/GenBank/DDBJ whole genome shotgun (WGS) entry which is preliminary data.</text>
</comment>
<protein>
    <submittedName>
        <fullName evidence="1">(Mediterranean fruit fly) hypothetical protein</fullName>
    </submittedName>
</protein>
<gene>
    <name evidence="1" type="ORF">CCAP1982_LOCUS1518</name>
</gene>
<dbReference type="AlphaFoldDB" id="A0A811U5I9"/>
<proteinExistence type="predicted"/>
<sequence length="176" mass="20388">MEVTKKALVCIFHHTGDIRVIELRRTTALLASLNDMRSCQPIQFHEELGAKERLQANQGSSQESAGCCTKGARAETPATSSKLVLENKLYQEEFAENVKSRIDEDIRKRKDNLIEIKSERDRRDKEFLQEMNIKRELEDCYEIREALTRRDMLQVKEAQLEQITEINASSYGNARR</sequence>
<reference evidence="1" key="1">
    <citation type="submission" date="2020-11" db="EMBL/GenBank/DDBJ databases">
        <authorList>
            <person name="Whitehead M."/>
        </authorList>
    </citation>
    <scope>NUCLEOTIDE SEQUENCE</scope>
    <source>
        <strain evidence="1">EGII</strain>
    </source>
</reference>
<accession>A0A811U5I9</accession>
<evidence type="ECO:0000313" key="1">
    <source>
        <dbReference type="EMBL" id="CAD6992673.1"/>
    </source>
</evidence>
<name>A0A811U5I9_CERCA</name>